<feature type="transmembrane region" description="Helical" evidence="8">
    <location>
        <begin position="243"/>
        <end position="261"/>
    </location>
</feature>
<reference evidence="10 11" key="1">
    <citation type="journal article" date="2016" name="Nat. Commun.">
        <title>Thousands of microbial genomes shed light on interconnected biogeochemical processes in an aquifer system.</title>
        <authorList>
            <person name="Anantharaman K."/>
            <person name="Brown C.T."/>
            <person name="Hug L.A."/>
            <person name="Sharon I."/>
            <person name="Castelle C.J."/>
            <person name="Probst A.J."/>
            <person name="Thomas B.C."/>
            <person name="Singh A."/>
            <person name="Wilkins M.J."/>
            <person name="Karaoz U."/>
            <person name="Brodie E.L."/>
            <person name="Williams K.H."/>
            <person name="Hubbard S.S."/>
            <person name="Banfield J.F."/>
        </authorList>
    </citation>
    <scope>NUCLEOTIDE SEQUENCE [LARGE SCALE GENOMIC DNA]</scope>
</reference>
<evidence type="ECO:0000313" key="11">
    <source>
        <dbReference type="Proteomes" id="UP000178651"/>
    </source>
</evidence>
<gene>
    <name evidence="10" type="ORF">A3D47_02720</name>
</gene>
<dbReference type="SUPFAM" id="SSF47384">
    <property type="entry name" value="Homodimeric domain of signal transducing histidine kinase"/>
    <property type="match status" value="1"/>
</dbReference>
<dbReference type="CDD" id="cd00075">
    <property type="entry name" value="HATPase"/>
    <property type="match status" value="1"/>
</dbReference>
<dbReference type="SUPFAM" id="SSF55874">
    <property type="entry name" value="ATPase domain of HSP90 chaperone/DNA topoisomerase II/histidine kinase"/>
    <property type="match status" value="1"/>
</dbReference>
<organism evidence="10 11">
    <name type="scientific">Candidatus Colwellbacteria bacterium RIFCSPHIGHO2_02_FULL_43_15</name>
    <dbReference type="NCBI Taxonomy" id="1797686"/>
    <lineage>
        <taxon>Bacteria</taxon>
        <taxon>Candidatus Colwelliibacteriota</taxon>
    </lineage>
</organism>
<dbReference type="SMART" id="SM00387">
    <property type="entry name" value="HATPase_c"/>
    <property type="match status" value="1"/>
</dbReference>
<proteinExistence type="predicted"/>
<keyword evidence="6" id="KW-0902">Two-component regulatory system</keyword>
<sequence>MGYIIIVLIMELMALNGQNLISIISVIVGVTTFLLGLFVFLADRKGLINQVFFVLTLNTVLWIGTVLVAVSFGDRETVLLFRRLAFAAASFIAFFIYYFSYLFPKPNEQYKFPLLAGIILTTLIAAMNIFTDYTLKDIGLSNGVQSNVYGPGYYIFIIYFFGALFVGVANFLGKRKQMNELELVQIRLVLTGLVVSGVLAASTNLILPKLLETYSTGQLGPLTVSVFIILSTYAILRHHLFDIGVVVVELLTSTMWLFILFRLMVDNSLQGRIMDFILLVITIFFGALLIRSVNKEVKQREKVERLANDLEVANEKLESLDVARREFLSFASHQLKTPMTVIKGYATLATDPVYLNSPEKMKQIAEKIVFSTDQMYRLISNFLDVRAIEEGKMSFIFKPTDLVRLASSLVEDAKSYASKKNLKLELASVLPSIIISADETKLRQAVQNLIDNAVKYTDEGFVRVEVKDEKNYALLLVTDSGKGMSTEAKEHLFEQFFRDGRTAKAQGTGLGLYIAKEIVKAHKGEIWADSLGEGKGSKFTVKLPKEHEGSN</sequence>
<evidence type="ECO:0000256" key="5">
    <source>
        <dbReference type="ARBA" id="ARBA00022777"/>
    </source>
</evidence>
<feature type="transmembrane region" description="Helical" evidence="8">
    <location>
        <begin position="219"/>
        <end position="236"/>
    </location>
</feature>
<dbReference type="Pfam" id="PF16927">
    <property type="entry name" value="HisKA_7TM"/>
    <property type="match status" value="1"/>
</dbReference>
<dbReference type="Gene3D" id="1.10.287.130">
    <property type="match status" value="1"/>
</dbReference>
<dbReference type="InterPro" id="IPR036890">
    <property type="entry name" value="HATPase_C_sf"/>
</dbReference>
<evidence type="ECO:0000256" key="4">
    <source>
        <dbReference type="ARBA" id="ARBA00022679"/>
    </source>
</evidence>
<feature type="domain" description="Histidine kinase" evidence="9">
    <location>
        <begin position="330"/>
        <end position="547"/>
    </location>
</feature>
<dbReference type="InterPro" id="IPR004358">
    <property type="entry name" value="Sig_transdc_His_kin-like_C"/>
</dbReference>
<dbReference type="InterPro" id="IPR003661">
    <property type="entry name" value="HisK_dim/P_dom"/>
</dbReference>
<evidence type="ECO:0000256" key="8">
    <source>
        <dbReference type="SAM" id="Phobius"/>
    </source>
</evidence>
<evidence type="ECO:0000256" key="7">
    <source>
        <dbReference type="SAM" id="Coils"/>
    </source>
</evidence>
<keyword evidence="8" id="KW-1133">Transmembrane helix</keyword>
<dbReference type="FunFam" id="3.30.565.10:FF:000006">
    <property type="entry name" value="Sensor histidine kinase WalK"/>
    <property type="match status" value="1"/>
</dbReference>
<feature type="transmembrane region" description="Helical" evidence="8">
    <location>
        <begin position="112"/>
        <end position="131"/>
    </location>
</feature>
<dbReference type="Gene3D" id="3.30.565.10">
    <property type="entry name" value="Histidine kinase-like ATPase, C-terminal domain"/>
    <property type="match status" value="1"/>
</dbReference>
<comment type="catalytic activity">
    <reaction evidence="1">
        <text>ATP + protein L-histidine = ADP + protein N-phospho-L-histidine.</text>
        <dbReference type="EC" id="2.7.13.3"/>
    </reaction>
</comment>
<keyword evidence="4" id="KW-0808">Transferase</keyword>
<dbReference type="Pfam" id="PF02518">
    <property type="entry name" value="HATPase_c"/>
    <property type="match status" value="1"/>
</dbReference>
<dbReference type="InterPro" id="IPR003594">
    <property type="entry name" value="HATPase_dom"/>
</dbReference>
<dbReference type="PANTHER" id="PTHR43711">
    <property type="entry name" value="TWO-COMPONENT HISTIDINE KINASE"/>
    <property type="match status" value="1"/>
</dbReference>
<dbReference type="SMART" id="SM00388">
    <property type="entry name" value="HisKA"/>
    <property type="match status" value="1"/>
</dbReference>
<feature type="transmembrane region" description="Helical" evidence="8">
    <location>
        <begin position="52"/>
        <end position="72"/>
    </location>
</feature>
<dbReference type="PANTHER" id="PTHR43711:SF1">
    <property type="entry name" value="HISTIDINE KINASE 1"/>
    <property type="match status" value="1"/>
</dbReference>
<keyword evidence="8" id="KW-0472">Membrane</keyword>
<feature type="transmembrane region" description="Helical" evidence="8">
    <location>
        <begin position="151"/>
        <end position="172"/>
    </location>
</feature>
<dbReference type="GO" id="GO:0000155">
    <property type="term" value="F:phosphorelay sensor kinase activity"/>
    <property type="evidence" value="ECO:0007669"/>
    <property type="project" value="InterPro"/>
</dbReference>
<feature type="coiled-coil region" evidence="7">
    <location>
        <begin position="293"/>
        <end position="323"/>
    </location>
</feature>
<evidence type="ECO:0000256" key="1">
    <source>
        <dbReference type="ARBA" id="ARBA00000085"/>
    </source>
</evidence>
<dbReference type="Proteomes" id="UP000178651">
    <property type="component" value="Unassembled WGS sequence"/>
</dbReference>
<evidence type="ECO:0000259" key="9">
    <source>
        <dbReference type="PROSITE" id="PS50109"/>
    </source>
</evidence>
<dbReference type="EMBL" id="MHIU01000009">
    <property type="protein sequence ID" value="OGY58008.1"/>
    <property type="molecule type" value="Genomic_DNA"/>
</dbReference>
<feature type="transmembrane region" description="Helical" evidence="8">
    <location>
        <begin position="84"/>
        <end position="103"/>
    </location>
</feature>
<dbReference type="PROSITE" id="PS50109">
    <property type="entry name" value="HIS_KIN"/>
    <property type="match status" value="1"/>
</dbReference>
<evidence type="ECO:0000256" key="3">
    <source>
        <dbReference type="ARBA" id="ARBA00022553"/>
    </source>
</evidence>
<dbReference type="InterPro" id="IPR050736">
    <property type="entry name" value="Sensor_HK_Regulatory"/>
</dbReference>
<keyword evidence="8" id="KW-0812">Transmembrane</keyword>
<evidence type="ECO:0000256" key="2">
    <source>
        <dbReference type="ARBA" id="ARBA00012438"/>
    </source>
</evidence>
<feature type="transmembrane region" description="Helical" evidence="8">
    <location>
        <begin position="273"/>
        <end position="290"/>
    </location>
</feature>
<dbReference type="InterPro" id="IPR005467">
    <property type="entry name" value="His_kinase_dom"/>
</dbReference>
<protein>
    <recommendedName>
        <fullName evidence="2">histidine kinase</fullName>
        <ecNumber evidence="2">2.7.13.3</ecNumber>
    </recommendedName>
</protein>
<name>A0A1G1Z041_9BACT</name>
<keyword evidence="3" id="KW-0597">Phosphoprotein</keyword>
<evidence type="ECO:0000313" key="10">
    <source>
        <dbReference type="EMBL" id="OGY58008.1"/>
    </source>
</evidence>
<keyword evidence="7" id="KW-0175">Coiled coil</keyword>
<dbReference type="AlphaFoldDB" id="A0A1G1Z041"/>
<dbReference type="InterPro" id="IPR031621">
    <property type="entry name" value="HisKA_7TM"/>
</dbReference>
<dbReference type="EC" id="2.7.13.3" evidence="2"/>
<evidence type="ECO:0000256" key="6">
    <source>
        <dbReference type="ARBA" id="ARBA00023012"/>
    </source>
</evidence>
<keyword evidence="5" id="KW-0418">Kinase</keyword>
<dbReference type="CDD" id="cd00082">
    <property type="entry name" value="HisKA"/>
    <property type="match status" value="1"/>
</dbReference>
<dbReference type="InterPro" id="IPR036097">
    <property type="entry name" value="HisK_dim/P_sf"/>
</dbReference>
<dbReference type="Pfam" id="PF00512">
    <property type="entry name" value="HisKA"/>
    <property type="match status" value="1"/>
</dbReference>
<comment type="caution">
    <text evidence="10">The sequence shown here is derived from an EMBL/GenBank/DDBJ whole genome shotgun (WGS) entry which is preliminary data.</text>
</comment>
<feature type="transmembrane region" description="Helical" evidence="8">
    <location>
        <begin position="20"/>
        <end position="40"/>
    </location>
</feature>
<accession>A0A1G1Z041</accession>
<feature type="transmembrane region" description="Helical" evidence="8">
    <location>
        <begin position="184"/>
        <end position="207"/>
    </location>
</feature>
<dbReference type="PRINTS" id="PR00344">
    <property type="entry name" value="BCTRLSENSOR"/>
</dbReference>